<feature type="compositionally biased region" description="Basic and acidic residues" evidence="1">
    <location>
        <begin position="1855"/>
        <end position="1866"/>
    </location>
</feature>
<feature type="region of interest" description="Disordered" evidence="1">
    <location>
        <begin position="413"/>
        <end position="467"/>
    </location>
</feature>
<feature type="compositionally biased region" description="Polar residues" evidence="1">
    <location>
        <begin position="2654"/>
        <end position="2665"/>
    </location>
</feature>
<organism evidence="2 3">
    <name type="scientific">Cystoisospora suis</name>
    <dbReference type="NCBI Taxonomy" id="483139"/>
    <lineage>
        <taxon>Eukaryota</taxon>
        <taxon>Sar</taxon>
        <taxon>Alveolata</taxon>
        <taxon>Apicomplexa</taxon>
        <taxon>Conoidasida</taxon>
        <taxon>Coccidia</taxon>
        <taxon>Eucoccidiorida</taxon>
        <taxon>Eimeriorina</taxon>
        <taxon>Sarcocystidae</taxon>
        <taxon>Cystoisospora</taxon>
    </lineage>
</organism>
<feature type="compositionally biased region" description="Polar residues" evidence="1">
    <location>
        <begin position="1320"/>
        <end position="1336"/>
    </location>
</feature>
<comment type="caution">
    <text evidence="2">The sequence shown here is derived from an EMBL/GenBank/DDBJ whole genome shotgun (WGS) entry which is preliminary data.</text>
</comment>
<feature type="compositionally biased region" description="Basic and acidic residues" evidence="1">
    <location>
        <begin position="2911"/>
        <end position="2921"/>
    </location>
</feature>
<dbReference type="RefSeq" id="XP_067921708.1">
    <property type="nucleotide sequence ID" value="XM_068066318.1"/>
</dbReference>
<feature type="region of interest" description="Disordered" evidence="1">
    <location>
        <begin position="629"/>
        <end position="681"/>
    </location>
</feature>
<protein>
    <submittedName>
        <fullName evidence="2">Tetratricopeptide repeat-containing protein</fullName>
    </submittedName>
</protein>
<feature type="region of interest" description="Disordered" evidence="1">
    <location>
        <begin position="2098"/>
        <end position="2164"/>
    </location>
</feature>
<proteinExistence type="predicted"/>
<feature type="region of interest" description="Disordered" evidence="1">
    <location>
        <begin position="1"/>
        <end position="59"/>
    </location>
</feature>
<feature type="region of interest" description="Disordered" evidence="1">
    <location>
        <begin position="2307"/>
        <end position="2332"/>
    </location>
</feature>
<feature type="compositionally biased region" description="Low complexity" evidence="1">
    <location>
        <begin position="2675"/>
        <end position="2684"/>
    </location>
</feature>
<feature type="region of interest" description="Disordered" evidence="1">
    <location>
        <begin position="1202"/>
        <end position="1293"/>
    </location>
</feature>
<evidence type="ECO:0000313" key="3">
    <source>
        <dbReference type="Proteomes" id="UP000221165"/>
    </source>
</evidence>
<feature type="compositionally biased region" description="Polar residues" evidence="1">
    <location>
        <begin position="2497"/>
        <end position="2513"/>
    </location>
</feature>
<dbReference type="OrthoDB" id="332241at2759"/>
<feature type="compositionally biased region" description="Low complexity" evidence="1">
    <location>
        <begin position="33"/>
        <end position="47"/>
    </location>
</feature>
<feature type="compositionally biased region" description="Polar residues" evidence="1">
    <location>
        <begin position="196"/>
        <end position="208"/>
    </location>
</feature>
<sequence>MDSPSDSSPAVAGAADLSGSAAVPDPKFHIADSSSLLPPSHSSLEPPTEGPRAPATIPCRRLRSGSTPACLSAQPLPCTGTVFSEDGRSVFGPDYNNRFLSCLTSLELSVLSSPGVTTSVLSCLDELRSAHVNGQWSLILSLQNELSSALLPSILILKEQRKRRINRVDASNTVVQLIQNQNANGDHIHGAKQPLSCRSGTQQLTPSRPSRRPTYESHSGRSETSEFLPSVREDASFTGGNPPLSPCDPPSPAAARTYYSSLLCPSFSCPDLEAELFSMASGNHTGGRSGTQLSKKSSSGFYHFFSTRVRGGSVPTAGKDVQGGGETENDSGLSRLRGRIRCVLRLIEEAALGLYEARVDASLHSGETTQAERLINDFITGGSGEGRAPSLFPPSSWGPLPLPLRRWRERRRDRHMKKSCVDSKREEKRGYRDAVSDKRNPSHEHRHQYHANKNSHSSEKNGEYGGNNSEDTALLSHAFFLQPFLYRGGARDESSAFLHSTRCRTSLTSCDAAPLACGGVSCDFPPLDVWLLWVKTLAGVSSFSDLQEALASASPTVIWSLLCTCLFPHNKRTWSSRQQIRASANEEKSVLSSFSCCPPDTEGGIDLFRPLHVQLALFLSSSPSRFNHRTENADMFSNRSTPVSPTHRRSQKSPPSHLPPSALDASSPFKEGQQTSPASPPISSASLTLFSPFFFFAGFRRLPLIRQVLVVEALAVMGLLCQRAGCLDETALGLYDLVFLLTCPTSLLMSKHRSPLLPALAGGILLFLQANLASQRKSDLESYPAGCRPPVETNSFCPSIPATSLFLLLLPPFLKPFWERIWPQSSSSSSSSLGLLSSSSSSVSLQPVLDFVDMQWNVLRHSRLCRPLPSEFTLSFSSSFLSKLTASTTASTGPPGFFRQNHVTTPGVQKARPSRSETCVDVPNTAFMSRRSQTSDALVDPNVAGNFFSGYNTGTSGGMSHGRSKGGGRSGSGLWGRKASFVKHLHASRDYLLQGFTALLNSPDLIPSSSSNRLDSVQASSSSGLSLSHLLYIQSQSRLNEYFVADGGLLRSLILDPICPFSRESLTGVRLLRQRLWLGTLHLTLEPGGPLSSHTNRALRLAGLALEQKKHTCSQLRGALTTMKHASALLAGVPADVCAAELKARDALENVGHPEMVNAADGRRASGGGGVGGFLRPGHVTASASAVKDSVCSSFRRAFSRAPFQSSPQEGGGDESEFPPKQTPPTGGGGAGEKEDTKGLTSLGIESSEDRAQVAQAHSGLAISSPQTPPPQRSHHPLQQQKQQQQTPSPGICCSMEHVLSRHWSLIDEQEESAWVLSLSPSGSAMSTESKTPQQNRDGHSPHRSPGALTPAAAKAAQAACVRVYNESLRTSYLSGLFLRFLPACVMDPRYFIGFQVEHLKELENYQPMPFKAKRLAVLLARWCSKAGRPSDAHGDPASVYASSIIHAVRRYETRLAASRKGIDSGGGACHSGDSSGLAEAALGAVTAIGAALTSLLPSEENNDSANPLQSKGRRGGNFSSARQVRAGEEEPHGQVISEGDEGHKDRDLCSTNHDMVVVATHKIRLQCNPGGEHHTRDDEGEENGRGGAWLWNSLLRFLLDTIELTALSQLMFANYSVRSGERLVALRLGDESSNTAAGPERSIPLPQPRTNPGGGTVSRRLFVNNSTASSTTRAVVIKGGGNLPIDDGVYVKHLTELLEHTFLLSLSSKVNEPLLRRLLERLAVTQCLQGNAVLSVAALDQRIARHSSMLRSFEDSRGGLRLMDAQTIRRLFDAPNTKFSRGFLSSLKAHLLLVCLQRPFSAGLAATQGLHDLARERLRDGQRSNQISAGGGPRGNAEEESETRDVGKASTTLGRHDVPSKEKETAASQVKNRTCMVDSPLEPGEDISSPLSCKTCDTEMTAFSASYPRLKASSEKTTAPRLIAPFATSLSVPHDPSVREECSALVLLLSLGEASLIQARHTRLFTVPPGLLPAPPFNHPTSTDSPCSKGIVLGPLDLLDNAESERVPLRSGDERRIEVTTYSSLVNRAYRCAVGSLQLWSGPTDYRVWALLAWTTMHAFDVPACAEFARRALLLDRRDTRMWLVLAWCHSGRLPVDAPAPSSSSSSDKQDFLSDTTLKLSDTKRRKGEESEGAQRVSFADNTSTGTSEELPGSDVNPMPSSLPLIDPETDFFSLIPDPPRPPPFPAAPVLDPRYSGDPTGSRRSDYLPGVDAGLLAFSSIISDGLEELPTSLALVAANTWTQARHSPQFRIFSFGETHVSFFGTPCPGAPGVCATGALVGSVATGETGTGVPVCTCKDGLASKAGSMLSSNSAAPPQGPHAPPAINGASSGLPLFEAATETLETDLSNSKLNTTTGEGGRGDAAGAEGVLQKKNDALQSGGGNIRGGDDPSPLCEGTGESDSREKGEFSQATTTLNDEGALPVKGRDAASVAIDSHDEGCFSSELFWLAEERRRLALDKEAACASAASGVPSVAALASEPNDALAMILSDESDATDVSTDTEVPDSDNTGSAPFPLHSLETSSSSVFHGATEASSGGREEEDMSASQTQGKKENKHCRGRSYDSSSKVDKKAFPTRSFMAVEDALGHLHEFCSTLETEAQQRVNSASKGLDRKDAALCFRCRAADHVHLLPCAMHALQKLSIELADEGTFSGGSQPNKSSLASAGSGLQRMPSATSTSLASSGSGGVGSLASRPSYTKSSSSYIVGRAGSAQTWDPYCSVQSGVVRGAPLACACILHDCPQLPRIESLLDSAQPLTPSYALRRKQALLRTDLGFSADPYAPFYSGGGPHRTDTERSRGVALIDSRQLEREAVGWMAFAELLCHLQAPGKDVFMVLRIAGLYLQCLRGVCAAGCRDLEGTGDDTSSQKLVEGRVRRKNGSEKERREGGQGRKSEGAGGFKESAGNRAKNTKKDSRQEGHSRSRKGGKQRRGREAGDETFACSRCGSLCSSKEIDDSPAAIMGCMGEQEASSNHTWGCPLSKDSDTVDEHSEGCEGVVEGWRVAELLGVKLEFLRLYAQYFYFDCVEAIARERLDSHVLFRLFPDLTRESDSPLHLWSAADQSANEEGQRSPGPTDRPHEAGCVSPDGGDGRAVDKTQTAGHLSSKTSSALGLSAHRGTPAGIGTWSGTHEGYRRRRGSQEGDTLETKDDLFEGIGTAALASATILSACPELDSAGRGRDLCPFDARMGLESLLDRVRAFRRMHPFARPPQILEARILYRQRNVTAAAETLEDIVALDTRQMYLNSDTDFLQDAVAVYIYGRCMQTLGQFERATRAYERATQLYFYAPMLACSFLSLDQRRSGSVDELIGGRYGSDGSG</sequence>
<feature type="compositionally biased region" description="Polar residues" evidence="1">
    <location>
        <begin position="635"/>
        <end position="644"/>
    </location>
</feature>
<feature type="region of interest" description="Disordered" evidence="1">
    <location>
        <begin position="2345"/>
        <end position="2412"/>
    </location>
</feature>
<dbReference type="EMBL" id="MIGC01003072">
    <property type="protein sequence ID" value="PHJ20017.1"/>
    <property type="molecule type" value="Genomic_DNA"/>
</dbReference>
<feature type="region of interest" description="Disordered" evidence="1">
    <location>
        <begin position="2495"/>
        <end position="2570"/>
    </location>
</feature>
<name>A0A2C6KRB6_9APIC</name>
<dbReference type="InterPro" id="IPR011990">
    <property type="entry name" value="TPR-like_helical_dom_sf"/>
</dbReference>
<feature type="compositionally biased region" description="Pro residues" evidence="1">
    <location>
        <begin position="2178"/>
        <end position="2188"/>
    </location>
</feature>
<feature type="region of interest" description="Disordered" evidence="1">
    <location>
        <begin position="2171"/>
        <end position="2190"/>
    </location>
</feature>
<dbReference type="GeneID" id="94429529"/>
<dbReference type="VEuPathDB" id="ToxoDB:CSUI_006153"/>
<dbReference type="Proteomes" id="UP000221165">
    <property type="component" value="Unassembled WGS sequence"/>
</dbReference>
<evidence type="ECO:0000313" key="2">
    <source>
        <dbReference type="EMBL" id="PHJ20017.1"/>
    </source>
</evidence>
<evidence type="ECO:0000256" key="1">
    <source>
        <dbReference type="SAM" id="MobiDB-lite"/>
    </source>
</evidence>
<feature type="compositionally biased region" description="Polar residues" evidence="1">
    <location>
        <begin position="3096"/>
        <end position="3111"/>
    </location>
</feature>
<feature type="compositionally biased region" description="Basic and acidic residues" evidence="1">
    <location>
        <begin position="2871"/>
        <end position="2895"/>
    </location>
</feature>
<feature type="compositionally biased region" description="Basic and acidic residues" evidence="1">
    <location>
        <begin position="419"/>
        <end position="443"/>
    </location>
</feature>
<feature type="region of interest" description="Disordered" evidence="1">
    <location>
        <begin position="893"/>
        <end position="916"/>
    </location>
</feature>
<feature type="region of interest" description="Disordered" evidence="1">
    <location>
        <begin position="1633"/>
        <end position="1657"/>
    </location>
</feature>
<feature type="region of interest" description="Disordered" evidence="1">
    <location>
        <begin position="3061"/>
        <end position="3145"/>
    </location>
</feature>
<feature type="region of interest" description="Disordered" evidence="1">
    <location>
        <begin position="2860"/>
        <end position="2935"/>
    </location>
</feature>
<feature type="region of interest" description="Disordered" evidence="1">
    <location>
        <begin position="1320"/>
        <end position="1351"/>
    </location>
</feature>
<gene>
    <name evidence="2" type="ORF">CSUI_006153</name>
</gene>
<feature type="compositionally biased region" description="Basic and acidic residues" evidence="1">
    <location>
        <begin position="213"/>
        <end position="224"/>
    </location>
</feature>
<feature type="compositionally biased region" description="Basic and acidic residues" evidence="1">
    <location>
        <begin position="2122"/>
        <end position="2131"/>
    </location>
</feature>
<feature type="region of interest" description="Disordered" evidence="1">
    <location>
        <begin position="313"/>
        <end position="332"/>
    </location>
</feature>
<feature type="region of interest" description="Disordered" evidence="1">
    <location>
        <begin position="1819"/>
        <end position="1874"/>
    </location>
</feature>
<feature type="compositionally biased region" description="Basic residues" evidence="1">
    <location>
        <begin position="2922"/>
        <end position="2931"/>
    </location>
</feature>
<reference evidence="2 3" key="1">
    <citation type="journal article" date="2017" name="Int. J. Parasitol.">
        <title>The genome of the protozoan parasite Cystoisospora suis and a reverse vaccinology approach to identify vaccine candidates.</title>
        <authorList>
            <person name="Palmieri N."/>
            <person name="Shrestha A."/>
            <person name="Ruttkowski B."/>
            <person name="Beck T."/>
            <person name="Vogl C."/>
            <person name="Tomley F."/>
            <person name="Blake D.P."/>
            <person name="Joachim A."/>
        </authorList>
    </citation>
    <scope>NUCLEOTIDE SEQUENCE [LARGE SCALE GENOMIC DNA]</scope>
    <source>
        <strain evidence="2 3">Wien I</strain>
    </source>
</reference>
<feature type="region of interest" description="Disordered" evidence="1">
    <location>
        <begin position="188"/>
        <end position="251"/>
    </location>
</feature>
<dbReference type="SUPFAM" id="SSF48452">
    <property type="entry name" value="TPR-like"/>
    <property type="match status" value="1"/>
</dbReference>
<keyword evidence="3" id="KW-1185">Reference proteome</keyword>
<feature type="region of interest" description="Disordered" evidence="1">
    <location>
        <begin position="2651"/>
        <end position="2699"/>
    </location>
</feature>
<accession>A0A2C6KRB6</accession>
<feature type="region of interest" description="Disordered" evidence="1">
    <location>
        <begin position="1498"/>
        <end position="1549"/>
    </location>
</feature>